<keyword evidence="3" id="KW-1185">Reference proteome</keyword>
<keyword evidence="1" id="KW-0472">Membrane</keyword>
<evidence type="ECO:0000256" key="1">
    <source>
        <dbReference type="SAM" id="Phobius"/>
    </source>
</evidence>
<organism evidence="2 3">
    <name type="scientific">Allosediminivita pacifica</name>
    <dbReference type="NCBI Taxonomy" id="1267769"/>
    <lineage>
        <taxon>Bacteria</taxon>
        <taxon>Pseudomonadati</taxon>
        <taxon>Pseudomonadota</taxon>
        <taxon>Alphaproteobacteria</taxon>
        <taxon>Rhodobacterales</taxon>
        <taxon>Paracoccaceae</taxon>
        <taxon>Allosediminivita</taxon>
    </lineage>
</organism>
<gene>
    <name evidence="2" type="ORF">C8N44_12817</name>
</gene>
<dbReference type="RefSeq" id="WP_107978239.1">
    <property type="nucleotide sequence ID" value="NZ_BMEZ01000026.1"/>
</dbReference>
<dbReference type="OrthoDB" id="7875737at2"/>
<evidence type="ECO:0000313" key="2">
    <source>
        <dbReference type="EMBL" id="PTX41533.1"/>
    </source>
</evidence>
<sequence length="71" mass="7765">MEWLIWIGAVLSVLGLAGLLWSIAKVWGARRAQLDDEALRAVLKRMMPVNMGALMLSTLGLMLVIVGIFLA</sequence>
<evidence type="ECO:0000313" key="3">
    <source>
        <dbReference type="Proteomes" id="UP000244069"/>
    </source>
</evidence>
<reference evidence="2 3" key="1">
    <citation type="submission" date="2018-04" db="EMBL/GenBank/DDBJ databases">
        <title>Genomic Encyclopedia of Archaeal and Bacterial Type Strains, Phase II (KMG-II): from individual species to whole genera.</title>
        <authorList>
            <person name="Goeker M."/>
        </authorList>
    </citation>
    <scope>NUCLEOTIDE SEQUENCE [LARGE SCALE GENOMIC DNA]</scope>
    <source>
        <strain evidence="2 3">DSM 29329</strain>
    </source>
</reference>
<dbReference type="Proteomes" id="UP000244069">
    <property type="component" value="Unassembled WGS sequence"/>
</dbReference>
<accession>A0A2T6ACI1</accession>
<protein>
    <submittedName>
        <fullName evidence="2">Uncharacterized protein</fullName>
    </submittedName>
</protein>
<dbReference type="AlphaFoldDB" id="A0A2T6ACI1"/>
<dbReference type="EMBL" id="QBKN01000028">
    <property type="protein sequence ID" value="PTX41533.1"/>
    <property type="molecule type" value="Genomic_DNA"/>
</dbReference>
<proteinExistence type="predicted"/>
<keyword evidence="1" id="KW-0812">Transmembrane</keyword>
<feature type="transmembrane region" description="Helical" evidence="1">
    <location>
        <begin position="6"/>
        <end position="28"/>
    </location>
</feature>
<feature type="transmembrane region" description="Helical" evidence="1">
    <location>
        <begin position="49"/>
        <end position="70"/>
    </location>
</feature>
<name>A0A2T6ACI1_9RHOB</name>
<comment type="caution">
    <text evidence="2">The sequence shown here is derived from an EMBL/GenBank/DDBJ whole genome shotgun (WGS) entry which is preliminary data.</text>
</comment>
<keyword evidence="1" id="KW-1133">Transmembrane helix</keyword>